<accession>A0A6C0KC03</accession>
<dbReference type="GO" id="GO:0006629">
    <property type="term" value="P:lipid metabolic process"/>
    <property type="evidence" value="ECO:0007669"/>
    <property type="project" value="UniProtKB-KW"/>
</dbReference>
<dbReference type="AlphaFoldDB" id="A0A6C0KC03"/>
<dbReference type="Pfam" id="PF01734">
    <property type="entry name" value="Patatin"/>
    <property type="match status" value="1"/>
</dbReference>
<protein>
    <recommendedName>
        <fullName evidence="2">PNPLA domain-containing protein</fullName>
    </recommendedName>
</protein>
<dbReference type="Gene3D" id="3.40.1090.10">
    <property type="entry name" value="Cytosolic phospholipase A2 catalytic domain"/>
    <property type="match status" value="2"/>
</dbReference>
<name>A0A6C0KC03_9ZZZZ</name>
<sequence>MDIKHLVMAGGAYKGLYIIGALKELIKEKYVDIDKIENIYGTSVGALIGVIVCLKLDYDMLIEYAINFPFTKYFTFSVDSLLEFIGKKGIIKIDFIHGIFENLLKNCGLNRNITFQELYDYSKIKLNVYVTNLNQFSYECYNYETHPNMKVLEAVYKSCSLPFIFQPVCSDNEWFVDGGIINPYPIQQALENHKVEEILGFKIKDDALESCPENSSIFHFGYYVIMKLIRQNERLNNNYDSSVKELIIPATSMNVEDAKLLINDNNERNRIFELGKKYAKLFLTYQPSKEQTE</sequence>
<dbReference type="SUPFAM" id="SSF52151">
    <property type="entry name" value="FabD/lysophospholipase-like"/>
    <property type="match status" value="1"/>
</dbReference>
<dbReference type="InterPro" id="IPR016035">
    <property type="entry name" value="Acyl_Trfase/lysoPLipase"/>
</dbReference>
<evidence type="ECO:0000259" key="2">
    <source>
        <dbReference type="PROSITE" id="PS51635"/>
    </source>
</evidence>
<dbReference type="EMBL" id="MN740847">
    <property type="protein sequence ID" value="QHU14923.1"/>
    <property type="molecule type" value="Genomic_DNA"/>
</dbReference>
<evidence type="ECO:0000313" key="3">
    <source>
        <dbReference type="EMBL" id="QHU14923.1"/>
    </source>
</evidence>
<evidence type="ECO:0000256" key="1">
    <source>
        <dbReference type="ARBA" id="ARBA00023098"/>
    </source>
</evidence>
<dbReference type="InterPro" id="IPR002641">
    <property type="entry name" value="PNPLA_dom"/>
</dbReference>
<keyword evidence="1" id="KW-0443">Lipid metabolism</keyword>
<reference evidence="3" key="1">
    <citation type="journal article" date="2020" name="Nature">
        <title>Giant virus diversity and host interactions through global metagenomics.</title>
        <authorList>
            <person name="Schulz F."/>
            <person name="Roux S."/>
            <person name="Paez-Espino D."/>
            <person name="Jungbluth S."/>
            <person name="Walsh D.A."/>
            <person name="Denef V.J."/>
            <person name="McMahon K.D."/>
            <person name="Konstantinidis K.T."/>
            <person name="Eloe-Fadrosh E.A."/>
            <person name="Kyrpides N.C."/>
            <person name="Woyke T."/>
        </authorList>
    </citation>
    <scope>NUCLEOTIDE SEQUENCE</scope>
    <source>
        <strain evidence="3">GVMAG-S-1102244-55</strain>
    </source>
</reference>
<dbReference type="PROSITE" id="PS51635">
    <property type="entry name" value="PNPLA"/>
    <property type="match status" value="1"/>
</dbReference>
<dbReference type="PANTHER" id="PTHR46394">
    <property type="entry name" value="ANNEXIN"/>
    <property type="match status" value="1"/>
</dbReference>
<proteinExistence type="predicted"/>
<feature type="domain" description="PNPLA" evidence="2">
    <location>
        <begin position="6"/>
        <end position="190"/>
    </location>
</feature>
<dbReference type="InterPro" id="IPR052580">
    <property type="entry name" value="Lipid_Hydrolase"/>
</dbReference>
<dbReference type="PANTHER" id="PTHR46394:SF1">
    <property type="entry name" value="PNPLA DOMAIN-CONTAINING PROTEIN"/>
    <property type="match status" value="1"/>
</dbReference>
<organism evidence="3">
    <name type="scientific">viral metagenome</name>
    <dbReference type="NCBI Taxonomy" id="1070528"/>
    <lineage>
        <taxon>unclassified sequences</taxon>
        <taxon>metagenomes</taxon>
        <taxon>organismal metagenomes</taxon>
    </lineage>
</organism>